<dbReference type="AlphaFoldDB" id="A0AAU8XSW5"/>
<name>A0AAU8XSW5_LACHE</name>
<evidence type="ECO:0000256" key="1">
    <source>
        <dbReference type="ARBA" id="ARBA00022729"/>
    </source>
</evidence>
<organism evidence="4 5">
    <name type="scientific">Lactobacillus helveticus</name>
    <name type="common">Lactobacillus suntoryeus</name>
    <dbReference type="NCBI Taxonomy" id="1587"/>
    <lineage>
        <taxon>Bacteria</taxon>
        <taxon>Bacillati</taxon>
        <taxon>Bacillota</taxon>
        <taxon>Bacilli</taxon>
        <taxon>Lactobacillales</taxon>
        <taxon>Lactobacillaceae</taxon>
        <taxon>Lactobacillus</taxon>
    </lineage>
</organism>
<feature type="domain" description="YSIRK Gram-positive signal peptide" evidence="3">
    <location>
        <begin position="11"/>
        <end position="36"/>
    </location>
</feature>
<sequence>MSKRKFLDVEKQKQRFSIRKLTIGAASVLLGTVFYLGNSTTTANAAISDGTKTPKFKLAL</sequence>
<evidence type="ECO:0000313" key="5">
    <source>
        <dbReference type="Proteomes" id="UP000234562"/>
    </source>
</evidence>
<proteinExistence type="predicted"/>
<dbReference type="Proteomes" id="UP000234562">
    <property type="component" value="Chromosome"/>
</dbReference>
<keyword evidence="2" id="KW-1133">Transmembrane helix</keyword>
<evidence type="ECO:0000313" key="4">
    <source>
        <dbReference type="EMBL" id="AUI73888.1"/>
    </source>
</evidence>
<dbReference type="RefSeq" id="WP_023191249.1">
    <property type="nucleotide sequence ID" value="NZ_CP015496.1"/>
</dbReference>
<keyword evidence="1" id="KW-0732">Signal</keyword>
<reference evidence="5" key="1">
    <citation type="submission" date="2016-05" db="EMBL/GenBank/DDBJ databases">
        <title>Genome sequence of Lactobacillus helveticus FAM8105.</title>
        <authorList>
            <person name="Ahrens C."/>
            <person name="Schmid M."/>
        </authorList>
    </citation>
    <scope>NUCLEOTIDE SEQUENCE [LARGE SCALE GENOMIC DNA]</scope>
    <source>
        <strain evidence="5">FAM8105</strain>
    </source>
</reference>
<keyword evidence="2" id="KW-0812">Transmembrane</keyword>
<gene>
    <name evidence="4" type="ORF">Lh8105_03015</name>
</gene>
<feature type="transmembrane region" description="Helical" evidence="2">
    <location>
        <begin position="21"/>
        <end position="37"/>
    </location>
</feature>
<evidence type="ECO:0000256" key="2">
    <source>
        <dbReference type="SAM" id="Phobius"/>
    </source>
</evidence>
<evidence type="ECO:0000259" key="3">
    <source>
        <dbReference type="Pfam" id="PF04650"/>
    </source>
</evidence>
<dbReference type="NCBIfam" id="TIGR01168">
    <property type="entry name" value="YSIRK_signal"/>
    <property type="match status" value="1"/>
</dbReference>
<protein>
    <recommendedName>
        <fullName evidence="3">YSIRK Gram-positive signal peptide domain-containing protein</fullName>
    </recommendedName>
</protein>
<dbReference type="EMBL" id="CP015496">
    <property type="protein sequence ID" value="AUI73888.1"/>
    <property type="molecule type" value="Genomic_DNA"/>
</dbReference>
<dbReference type="InterPro" id="IPR005877">
    <property type="entry name" value="YSIRK_signal_dom"/>
</dbReference>
<dbReference type="Pfam" id="PF04650">
    <property type="entry name" value="YSIRK_signal"/>
    <property type="match status" value="1"/>
</dbReference>
<accession>A0AAU8XSW5</accession>
<keyword evidence="2" id="KW-0472">Membrane</keyword>